<dbReference type="Gene3D" id="3.30.2000.30">
    <property type="match status" value="1"/>
</dbReference>
<accession>A0ABX0WDG2</accession>
<evidence type="ECO:0000313" key="1">
    <source>
        <dbReference type="EMBL" id="NIZ63288.1"/>
    </source>
</evidence>
<gene>
    <name evidence="1" type="ORF">DL239_20175</name>
</gene>
<dbReference type="InterPro" id="IPR021508">
    <property type="entry name" value="Gp17-like"/>
</dbReference>
<dbReference type="Proteomes" id="UP001429564">
    <property type="component" value="Unassembled WGS sequence"/>
</dbReference>
<comment type="caution">
    <text evidence="1">The sequence shown here is derived from an EMBL/GenBank/DDBJ whole genome shotgun (WGS) entry which is preliminary data.</text>
</comment>
<dbReference type="RefSeq" id="WP_167685880.1">
    <property type="nucleotide sequence ID" value="NZ_QHLQ01000034.1"/>
</dbReference>
<evidence type="ECO:0008006" key="3">
    <source>
        <dbReference type="Google" id="ProtNLM"/>
    </source>
</evidence>
<name>A0ABX0WDG2_9RHOB</name>
<organism evidence="1 2">
    <name type="scientific">Parasedimentitalea denitrificans</name>
    <dbReference type="NCBI Taxonomy" id="2211118"/>
    <lineage>
        <taxon>Bacteria</taxon>
        <taxon>Pseudomonadati</taxon>
        <taxon>Pseudomonadota</taxon>
        <taxon>Alphaproteobacteria</taxon>
        <taxon>Rhodobacterales</taxon>
        <taxon>Paracoccaceae</taxon>
        <taxon>Parasedimentitalea</taxon>
    </lineage>
</organism>
<sequence length="137" mass="15046">MADGYVTATQAGVRATLIADPDVAALVGSRVVDQPRENIEFPYIRFGQIEWRGDDTDHTRGALVQVGLKIHSRPKAGKVEALRICETVAQALHLKPEAMTVEGFNVVEVEVQTWFVKRASDGVSYEGHMALQVQLDS</sequence>
<reference evidence="1 2" key="1">
    <citation type="submission" date="2018-05" db="EMBL/GenBank/DDBJ databases">
        <authorList>
            <person name="Zhang Y.-J."/>
        </authorList>
    </citation>
    <scope>NUCLEOTIDE SEQUENCE [LARGE SCALE GENOMIC DNA]</scope>
    <source>
        <strain evidence="1 2">CY04</strain>
    </source>
</reference>
<dbReference type="InterPro" id="IPR053745">
    <property type="entry name" value="Viral_Tail_Comp_sf"/>
</dbReference>
<keyword evidence="2" id="KW-1185">Reference proteome</keyword>
<dbReference type="Pfam" id="PF11367">
    <property type="entry name" value="Tail_completion_gp17"/>
    <property type="match status" value="1"/>
</dbReference>
<protein>
    <recommendedName>
        <fullName evidence="3">DUF3168 domain-containing protein</fullName>
    </recommendedName>
</protein>
<proteinExistence type="predicted"/>
<dbReference type="EMBL" id="QHLQ01000034">
    <property type="protein sequence ID" value="NIZ63288.1"/>
    <property type="molecule type" value="Genomic_DNA"/>
</dbReference>
<evidence type="ECO:0000313" key="2">
    <source>
        <dbReference type="Proteomes" id="UP001429564"/>
    </source>
</evidence>